<dbReference type="AlphaFoldDB" id="A0A7W3J272"/>
<evidence type="ECO:0000259" key="5">
    <source>
        <dbReference type="Pfam" id="PF00501"/>
    </source>
</evidence>
<gene>
    <name evidence="7" type="ORF">FB382_003212</name>
</gene>
<proteinExistence type="inferred from homology"/>
<evidence type="ECO:0000256" key="4">
    <source>
        <dbReference type="SAM" id="Phobius"/>
    </source>
</evidence>
<feature type="domain" description="AMP-dependent synthetase/ligase" evidence="5">
    <location>
        <begin position="59"/>
        <end position="405"/>
    </location>
</feature>
<dbReference type="GO" id="GO:0006631">
    <property type="term" value="P:fatty acid metabolic process"/>
    <property type="evidence" value="ECO:0007669"/>
    <property type="project" value="TreeGrafter"/>
</dbReference>
<name>A0A7W3J272_9ACTN</name>
<dbReference type="PANTHER" id="PTHR43201">
    <property type="entry name" value="ACYL-COA SYNTHETASE"/>
    <property type="match status" value="1"/>
</dbReference>
<comment type="similarity">
    <text evidence="1">Belongs to the ATP-dependent AMP-binding enzyme family.</text>
</comment>
<organism evidence="7 8">
    <name type="scientific">Nocardioides ginsengisegetis</name>
    <dbReference type="NCBI Taxonomy" id="661491"/>
    <lineage>
        <taxon>Bacteria</taxon>
        <taxon>Bacillati</taxon>
        <taxon>Actinomycetota</taxon>
        <taxon>Actinomycetes</taxon>
        <taxon>Propionibacteriales</taxon>
        <taxon>Nocardioidaceae</taxon>
        <taxon>Nocardioides</taxon>
    </lineage>
</organism>
<reference evidence="7 8" key="1">
    <citation type="submission" date="2020-07" db="EMBL/GenBank/DDBJ databases">
        <title>Sequencing the genomes of 1000 actinobacteria strains.</title>
        <authorList>
            <person name="Klenk H.-P."/>
        </authorList>
    </citation>
    <scope>NUCLEOTIDE SEQUENCE [LARGE SCALE GENOMIC DNA]</scope>
    <source>
        <strain evidence="7 8">DSM 21349</strain>
    </source>
</reference>
<protein>
    <submittedName>
        <fullName evidence="7">Acyl-CoA synthetase (AMP-forming)/AMP-acid ligase II</fullName>
    </submittedName>
</protein>
<dbReference type="RefSeq" id="WP_182540759.1">
    <property type="nucleotide sequence ID" value="NZ_JACGXA010000001.1"/>
</dbReference>
<keyword evidence="4" id="KW-1133">Transmembrane helix</keyword>
<evidence type="ECO:0000313" key="7">
    <source>
        <dbReference type="EMBL" id="MBA8804921.1"/>
    </source>
</evidence>
<dbReference type="InterPro" id="IPR045851">
    <property type="entry name" value="AMP-bd_C_sf"/>
</dbReference>
<feature type="domain" description="AMP-binding enzyme C-terminal" evidence="6">
    <location>
        <begin position="456"/>
        <end position="533"/>
    </location>
</feature>
<feature type="region of interest" description="Disordered" evidence="3">
    <location>
        <begin position="522"/>
        <end position="552"/>
    </location>
</feature>
<evidence type="ECO:0000256" key="3">
    <source>
        <dbReference type="SAM" id="MobiDB-lite"/>
    </source>
</evidence>
<evidence type="ECO:0000256" key="2">
    <source>
        <dbReference type="ARBA" id="ARBA00022598"/>
    </source>
</evidence>
<sequence>MSKHADLASRWGLRRVPTPLADRYLAEGLWDDRTLGEILTTGLAQHPEQVLNVHSKIRPSRGTYAEVELEARRFAAGLATRGIGPGDVVACQLPNWREAVAVVWGATFLGAVIVPIVHYYGRREVDYILERTDVRAFVATARFGRLEFLADAADRPTLKTLDLFAVVGAEDSDLPEGAVHYDDLLAEAPYVGVAAVAPDAPALVAYTSGTTAEPKGVVHSHRTLGAEIRQAATLVSTAQGKLTPAPIGHFGGMLTGAFVPVTQGVPINWLDAWDPDFVLELMLTEQITAGSGATFFLTSLLDHPGLTQAHLDLMRNISLGGAAVPNAVARRATDSGIVLTRNYGSSEHPTITGSRHGDPERGRITTDGRPLAGVEIRIVDDEGNDVPAGVPGEILSRGPDCFVGYTDAALTPKAVDAEGWYGTEDIGVLDANGFLSITDRKKDIIIRGGENISAAEVEEVLAGLQEIAELAIVGAPDEKYGEHVAAFVRLRDPARPLRVEELRAAAAQAGLGRQKWPEDLHLVDDFPRTPSGKIKKRELRDRLRSGGTDVST</sequence>
<dbReference type="Proteomes" id="UP000580910">
    <property type="component" value="Unassembled WGS sequence"/>
</dbReference>
<keyword evidence="4" id="KW-0472">Membrane</keyword>
<dbReference type="InterPro" id="IPR000873">
    <property type="entry name" value="AMP-dep_synth/lig_dom"/>
</dbReference>
<dbReference type="Gene3D" id="3.40.50.12780">
    <property type="entry name" value="N-terminal domain of ligase-like"/>
    <property type="match status" value="1"/>
</dbReference>
<dbReference type="SUPFAM" id="SSF56801">
    <property type="entry name" value="Acetyl-CoA synthetase-like"/>
    <property type="match status" value="1"/>
</dbReference>
<dbReference type="InterPro" id="IPR025110">
    <property type="entry name" value="AMP-bd_C"/>
</dbReference>
<feature type="transmembrane region" description="Helical" evidence="4">
    <location>
        <begin position="99"/>
        <end position="121"/>
    </location>
</feature>
<evidence type="ECO:0000259" key="6">
    <source>
        <dbReference type="Pfam" id="PF13193"/>
    </source>
</evidence>
<accession>A0A7W3J272</accession>
<comment type="caution">
    <text evidence="7">The sequence shown here is derived from an EMBL/GenBank/DDBJ whole genome shotgun (WGS) entry which is preliminary data.</text>
</comment>
<dbReference type="Pfam" id="PF00501">
    <property type="entry name" value="AMP-binding"/>
    <property type="match status" value="1"/>
</dbReference>
<dbReference type="Pfam" id="PF13193">
    <property type="entry name" value="AMP-binding_C"/>
    <property type="match status" value="1"/>
</dbReference>
<dbReference type="EMBL" id="JACGXA010000001">
    <property type="protein sequence ID" value="MBA8804921.1"/>
    <property type="molecule type" value="Genomic_DNA"/>
</dbReference>
<dbReference type="GO" id="GO:0031956">
    <property type="term" value="F:medium-chain fatty acid-CoA ligase activity"/>
    <property type="evidence" value="ECO:0007669"/>
    <property type="project" value="TreeGrafter"/>
</dbReference>
<keyword evidence="8" id="KW-1185">Reference proteome</keyword>
<keyword evidence="4" id="KW-0812">Transmembrane</keyword>
<evidence type="ECO:0000256" key="1">
    <source>
        <dbReference type="ARBA" id="ARBA00006432"/>
    </source>
</evidence>
<keyword evidence="2 7" id="KW-0436">Ligase</keyword>
<dbReference type="Gene3D" id="3.30.300.30">
    <property type="match status" value="1"/>
</dbReference>
<dbReference type="PANTHER" id="PTHR43201:SF5">
    <property type="entry name" value="MEDIUM-CHAIN ACYL-COA LIGASE ACSF2, MITOCHONDRIAL"/>
    <property type="match status" value="1"/>
</dbReference>
<evidence type="ECO:0000313" key="8">
    <source>
        <dbReference type="Proteomes" id="UP000580910"/>
    </source>
</evidence>
<dbReference type="InterPro" id="IPR042099">
    <property type="entry name" value="ANL_N_sf"/>
</dbReference>